<dbReference type="AlphaFoldDB" id="A0A7W3FKA0"/>
<evidence type="ECO:0000313" key="3">
    <source>
        <dbReference type="Proteomes" id="UP000547058"/>
    </source>
</evidence>
<dbReference type="EMBL" id="JACGXS010000001">
    <property type="protein sequence ID" value="MBA8681114.1"/>
    <property type="molecule type" value="Genomic_DNA"/>
</dbReference>
<dbReference type="InterPro" id="IPR036397">
    <property type="entry name" value="RNaseH_sf"/>
</dbReference>
<evidence type="ECO:0000256" key="1">
    <source>
        <dbReference type="SAM" id="MobiDB-lite"/>
    </source>
</evidence>
<accession>A0A7W3FKA0</accession>
<dbReference type="Gene3D" id="3.30.420.10">
    <property type="entry name" value="Ribonuclease H-like superfamily/Ribonuclease H"/>
    <property type="match status" value="1"/>
</dbReference>
<reference evidence="2 3" key="1">
    <citation type="submission" date="2020-08" db="EMBL/GenBank/DDBJ databases">
        <title>Stenotrophomonas tumulicola JCM 30961.</title>
        <authorList>
            <person name="Deng Y."/>
        </authorList>
    </citation>
    <scope>NUCLEOTIDE SEQUENCE [LARGE SCALE GENOMIC DNA]</scope>
    <source>
        <strain evidence="2 3">JCM 30961</strain>
    </source>
</reference>
<dbReference type="Proteomes" id="UP000547058">
    <property type="component" value="Unassembled WGS sequence"/>
</dbReference>
<feature type="region of interest" description="Disordered" evidence="1">
    <location>
        <begin position="582"/>
        <end position="616"/>
    </location>
</feature>
<evidence type="ECO:0000313" key="2">
    <source>
        <dbReference type="EMBL" id="MBA8681114.1"/>
    </source>
</evidence>
<keyword evidence="3" id="KW-1185">Reference proteome</keyword>
<organism evidence="2 3">
    <name type="scientific">Stenotrophomonas tumulicola</name>
    <dbReference type="NCBI Taxonomy" id="1685415"/>
    <lineage>
        <taxon>Bacteria</taxon>
        <taxon>Pseudomonadati</taxon>
        <taxon>Pseudomonadota</taxon>
        <taxon>Gammaproteobacteria</taxon>
        <taxon>Lysobacterales</taxon>
        <taxon>Lysobacteraceae</taxon>
        <taxon>Stenotrophomonas</taxon>
    </lineage>
</organism>
<comment type="caution">
    <text evidence="2">The sequence shown here is derived from an EMBL/GenBank/DDBJ whole genome shotgun (WGS) entry which is preliminary data.</text>
</comment>
<sequence length="616" mass="68699">MSSKFNAVDLESIRATPRPNGIVLPADQQSEFQARLSALTSVLDGATLVDAALRWGVPRNTLSRMIRTALLFDESGHRVGYRACIPYARFSVSDRNNSVVPDSSHPFAIDAVLQAIPELGDAVARFKGALPTQSKRSPAFDRLHSQFVKVLTGKGFQAMYPLNIRDKGRRALTSLIKRIRGTKSENEMLLAADEPTSTRIENLLSIRPFDRVEYDEHSVDIDAWLAMPMADGSFRLEKISRIWLLAVVDVGSGAILGWEMVLGRKYEQHDVVSLFAKIMSPWQPRDLSTSNLSYSTSAWMPSIYLVDEVVMRSAMIAMDNDSSHHAKMTVRNLIDHHKGILHFGRSGMGEGRPYIEALFKKIENGLLRHIAGGFAPATQVNERQVTTKLDGKDHPILLEVLKDLIDTYVTSHNVTSRSTREPRSPKRIIDEHLASGEWVWHAPGTEDDVRNMTVRRMKVTIRGSRRSGVPPLVYLDHARYRSPTLSGQWHLIGQSFDATYEDWRDIRKLTLWRGGKRVLTLHALAPYASVAHTLSIRKRAARWAKSDASREPGNYCLADNIEAYHAAVRSAAAGVRDSASLMAAGDVPKPPSTTNSQGQGSPLMGIRRATFNTRLR</sequence>
<dbReference type="GO" id="GO:0003676">
    <property type="term" value="F:nucleic acid binding"/>
    <property type="evidence" value="ECO:0007669"/>
    <property type="project" value="InterPro"/>
</dbReference>
<name>A0A7W3FKA0_9GAMM</name>
<proteinExistence type="predicted"/>
<evidence type="ECO:0008006" key="4">
    <source>
        <dbReference type="Google" id="ProtNLM"/>
    </source>
</evidence>
<dbReference type="RefSeq" id="WP_049399271.1">
    <property type="nucleotide sequence ID" value="NZ_JACGXS010000001.1"/>
</dbReference>
<gene>
    <name evidence="2" type="ORF">H4O11_04770</name>
</gene>
<protein>
    <recommendedName>
        <fullName evidence="4">Integrase catalytic domain-containing protein</fullName>
    </recommendedName>
</protein>